<reference evidence="1 2" key="1">
    <citation type="journal article" date="2020" name="Nature">
        <title>Six reference-quality genomes reveal evolution of bat adaptations.</title>
        <authorList>
            <person name="Jebb D."/>
            <person name="Huang Z."/>
            <person name="Pippel M."/>
            <person name="Hughes G.M."/>
            <person name="Lavrichenko K."/>
            <person name="Devanna P."/>
            <person name="Winkler S."/>
            <person name="Jermiin L.S."/>
            <person name="Skirmuntt E.C."/>
            <person name="Katzourakis A."/>
            <person name="Burkitt-Gray L."/>
            <person name="Ray D.A."/>
            <person name="Sullivan K.A.M."/>
            <person name="Roscito J.G."/>
            <person name="Kirilenko B.M."/>
            <person name="Davalos L.M."/>
            <person name="Corthals A.P."/>
            <person name="Power M.L."/>
            <person name="Jones G."/>
            <person name="Ransome R.D."/>
            <person name="Dechmann D.K.N."/>
            <person name="Locatelli A.G."/>
            <person name="Puechmaille S.J."/>
            <person name="Fedrigo O."/>
            <person name="Jarvis E.D."/>
            <person name="Hiller M."/>
            <person name="Vernes S.C."/>
            <person name="Myers E.W."/>
            <person name="Teeling E.C."/>
        </authorList>
    </citation>
    <scope>NUCLEOTIDE SEQUENCE [LARGE SCALE GENOMIC DNA]</scope>
    <source>
        <strain evidence="1">MMyoMyo1</strain>
        <tissue evidence="1">Flight muscle</tissue>
    </source>
</reference>
<gene>
    <name evidence="1" type="ORF">mMyoMyo1_014274</name>
</gene>
<keyword evidence="2" id="KW-1185">Reference proteome</keyword>
<comment type="caution">
    <text evidence="1">The sequence shown here is derived from an EMBL/GenBank/DDBJ whole genome shotgun (WGS) entry which is preliminary data.</text>
</comment>
<protein>
    <submittedName>
        <fullName evidence="1">NACHT and WD repeat domain containing 1</fullName>
    </submittedName>
</protein>
<dbReference type="PANTHER" id="PTHR45013:SF1">
    <property type="entry name" value="NACHT DOMAIN- AND WD REPEAT-CONTAINING PROTEIN 1"/>
    <property type="match status" value="1"/>
</dbReference>
<dbReference type="InterPro" id="IPR043365">
    <property type="entry name" value="NWD1"/>
</dbReference>
<accession>A0A7J7RBN4</accession>
<organism evidence="1 2">
    <name type="scientific">Myotis myotis</name>
    <name type="common">Greater mouse-eared bat</name>
    <name type="synonym">Vespertilio myotis</name>
    <dbReference type="NCBI Taxonomy" id="51298"/>
    <lineage>
        <taxon>Eukaryota</taxon>
        <taxon>Metazoa</taxon>
        <taxon>Chordata</taxon>
        <taxon>Craniata</taxon>
        <taxon>Vertebrata</taxon>
        <taxon>Euteleostomi</taxon>
        <taxon>Mammalia</taxon>
        <taxon>Eutheria</taxon>
        <taxon>Laurasiatheria</taxon>
        <taxon>Chiroptera</taxon>
        <taxon>Yangochiroptera</taxon>
        <taxon>Vespertilionidae</taxon>
        <taxon>Myotis</taxon>
    </lineage>
</organism>
<name>A0A7J7RBN4_MYOMY</name>
<dbReference type="VEuPathDB" id="HostDB:GeneID_118652657"/>
<proteinExistence type="predicted"/>
<dbReference type="AlphaFoldDB" id="A0A7J7RBN4"/>
<dbReference type="EMBL" id="JABWUV010000032">
    <property type="protein sequence ID" value="KAF6273600.1"/>
    <property type="molecule type" value="Genomic_DNA"/>
</dbReference>
<dbReference type="PANTHER" id="PTHR45013">
    <property type="entry name" value="NACHT DOMAIN- AND WD REPEAT-CONTAINING PROTEIN 1"/>
    <property type="match status" value="1"/>
</dbReference>
<evidence type="ECO:0000313" key="1">
    <source>
        <dbReference type="EMBL" id="KAF6273600.1"/>
    </source>
</evidence>
<sequence>MDAEREALQSTAYPEVQTFCQKHGLMFEVVDLRWGIRHAQATDHMTTELCLEELDRCRKTSLGPAFVALLGDQYGPCPVPTLIEEKEWEALRAQLSTRPADLELVAHHFRRDENTVPPSYVLQALGTRDTRGPEEATLISVLRGGAQEARRLGLITQEQWHRYQRSGEVVRLPGTHGQCPRVQNAH</sequence>
<dbReference type="Proteomes" id="UP000527355">
    <property type="component" value="Unassembled WGS sequence"/>
</dbReference>
<evidence type="ECO:0000313" key="2">
    <source>
        <dbReference type="Proteomes" id="UP000527355"/>
    </source>
</evidence>